<comment type="caution">
    <text evidence="1">The sequence shown here is derived from an EMBL/GenBank/DDBJ whole genome shotgun (WGS) entry which is preliminary data.</text>
</comment>
<evidence type="ECO:0000313" key="2">
    <source>
        <dbReference type="Proteomes" id="UP001196413"/>
    </source>
</evidence>
<name>A0AAD5QLP9_PARTN</name>
<protein>
    <submittedName>
        <fullName evidence="1">Uncharacterized protein</fullName>
    </submittedName>
</protein>
<reference evidence="1" key="1">
    <citation type="submission" date="2021-06" db="EMBL/GenBank/DDBJ databases">
        <title>Parelaphostrongylus tenuis whole genome reference sequence.</title>
        <authorList>
            <person name="Garwood T.J."/>
            <person name="Larsen P.A."/>
            <person name="Fountain-Jones N.M."/>
            <person name="Garbe J.R."/>
            <person name="Macchietto M.G."/>
            <person name="Kania S.A."/>
            <person name="Gerhold R.W."/>
            <person name="Richards J.E."/>
            <person name="Wolf T.M."/>
        </authorList>
    </citation>
    <scope>NUCLEOTIDE SEQUENCE</scope>
    <source>
        <strain evidence="1">MNPRO001-30</strain>
        <tissue evidence="1">Meninges</tissue>
    </source>
</reference>
<dbReference type="EMBL" id="JAHQIW010002865">
    <property type="protein sequence ID" value="KAJ1356668.1"/>
    <property type="molecule type" value="Genomic_DNA"/>
</dbReference>
<evidence type="ECO:0000313" key="1">
    <source>
        <dbReference type="EMBL" id="KAJ1356668.1"/>
    </source>
</evidence>
<organism evidence="1 2">
    <name type="scientific">Parelaphostrongylus tenuis</name>
    <name type="common">Meningeal worm</name>
    <dbReference type="NCBI Taxonomy" id="148309"/>
    <lineage>
        <taxon>Eukaryota</taxon>
        <taxon>Metazoa</taxon>
        <taxon>Ecdysozoa</taxon>
        <taxon>Nematoda</taxon>
        <taxon>Chromadorea</taxon>
        <taxon>Rhabditida</taxon>
        <taxon>Rhabditina</taxon>
        <taxon>Rhabditomorpha</taxon>
        <taxon>Strongyloidea</taxon>
        <taxon>Metastrongylidae</taxon>
        <taxon>Parelaphostrongylus</taxon>
    </lineage>
</organism>
<proteinExistence type="predicted"/>
<dbReference type="AlphaFoldDB" id="A0AAD5QLP9"/>
<accession>A0AAD5QLP9</accession>
<gene>
    <name evidence="1" type="ORF">KIN20_014408</name>
</gene>
<keyword evidence="2" id="KW-1185">Reference proteome</keyword>
<sequence length="96" mass="10864">MAPLELSDLRWSTESTETASALVALHELCPALLYRTADVAEPMRLRIVHVEPYTICRETYKGIDVSVRSDSGDTPMDLAQRTSEAIYMLLKEHLDR</sequence>
<dbReference type="Proteomes" id="UP001196413">
    <property type="component" value="Unassembled WGS sequence"/>
</dbReference>